<keyword evidence="2" id="KW-1133">Transmembrane helix</keyword>
<organism evidence="4 5">
    <name type="scientific">Marinibacterium profundimaris</name>
    <dbReference type="NCBI Taxonomy" id="1679460"/>
    <lineage>
        <taxon>Bacteria</taxon>
        <taxon>Pseudomonadati</taxon>
        <taxon>Pseudomonadota</taxon>
        <taxon>Alphaproteobacteria</taxon>
        <taxon>Rhodobacterales</taxon>
        <taxon>Paracoccaceae</taxon>
        <taxon>Marinibacterium</taxon>
    </lineage>
</organism>
<comment type="caution">
    <text evidence="4">The sequence shown here is derived from an EMBL/GenBank/DDBJ whole genome shotgun (WGS) entry which is preliminary data.</text>
</comment>
<dbReference type="InterPro" id="IPR006076">
    <property type="entry name" value="FAD-dep_OxRdtase"/>
</dbReference>
<feature type="domain" description="FAD dependent oxidoreductase" evidence="3">
    <location>
        <begin position="12"/>
        <end position="370"/>
    </location>
</feature>
<dbReference type="AlphaFoldDB" id="A0A225NJ93"/>
<proteinExistence type="predicted"/>
<sequence>MGPRMAEQVSYDVIIVGGAMMGASVAWFLSSHPGFDGTIAVFERDPGYELCSTTHSNSCMRQQFTTAPNIPVSRFCADYVRNFRDHMGGGEDIPDLHVHPFGYMYLATTEEGAQVLRDAQALQAGLGAQTRLLSREALAEGFPFYRSDDVLLASYGPVDEGYFDGGTMFDTWRRKAKANGVTFLKGEVTAIAREGARITGVTLDDGTRLACGALVNATGPRAAHTAAMAGLDLPVEPRKRYTFVFDSAQSLGQDLPLTVDPSGVHVRTDGAGFMAGCPPRDGDPAVAPDDFTADHGLWEEVVWPALYERIPAFEAIRLRQMWVGHYAYNTLDQNALLGPHPEVPNFLLINGFSGHGLQQSPAMGRGLAEWIVSGRFETLDLSAFAYDRIAKGALIVERAII</sequence>
<dbReference type="SUPFAM" id="SSF51905">
    <property type="entry name" value="FAD/NAD(P)-binding domain"/>
    <property type="match status" value="1"/>
</dbReference>
<evidence type="ECO:0000259" key="3">
    <source>
        <dbReference type="Pfam" id="PF01266"/>
    </source>
</evidence>
<keyword evidence="1" id="KW-0560">Oxidoreductase</keyword>
<dbReference type="InterPro" id="IPR036188">
    <property type="entry name" value="FAD/NAD-bd_sf"/>
</dbReference>
<dbReference type="Gene3D" id="3.30.9.10">
    <property type="entry name" value="D-Amino Acid Oxidase, subunit A, domain 2"/>
    <property type="match status" value="1"/>
</dbReference>
<dbReference type="PANTHER" id="PTHR13847">
    <property type="entry name" value="SARCOSINE DEHYDROGENASE-RELATED"/>
    <property type="match status" value="1"/>
</dbReference>
<dbReference type="PANTHER" id="PTHR13847:SF287">
    <property type="entry name" value="FAD-DEPENDENT OXIDOREDUCTASE DOMAIN-CONTAINING PROTEIN 1"/>
    <property type="match status" value="1"/>
</dbReference>
<dbReference type="GO" id="GO:0005737">
    <property type="term" value="C:cytoplasm"/>
    <property type="evidence" value="ECO:0007669"/>
    <property type="project" value="TreeGrafter"/>
</dbReference>
<keyword evidence="2" id="KW-0472">Membrane</keyword>
<dbReference type="GO" id="GO:0016491">
    <property type="term" value="F:oxidoreductase activity"/>
    <property type="evidence" value="ECO:0007669"/>
    <property type="project" value="UniProtKB-KW"/>
</dbReference>
<evidence type="ECO:0000313" key="5">
    <source>
        <dbReference type="Proteomes" id="UP000215377"/>
    </source>
</evidence>
<protein>
    <submittedName>
        <fullName evidence="4">FAD-dependent oxidoreductase</fullName>
    </submittedName>
</protein>
<dbReference type="GO" id="GO:0032981">
    <property type="term" value="P:mitochondrial respiratory chain complex I assembly"/>
    <property type="evidence" value="ECO:0007669"/>
    <property type="project" value="TreeGrafter"/>
</dbReference>
<reference evidence="4 5" key="1">
    <citation type="submission" date="2013-04" db="EMBL/GenBank/DDBJ databases">
        <title>Oceanicola sp. 22II1-22F33 Genome Sequencing.</title>
        <authorList>
            <person name="Lai Q."/>
            <person name="Li G."/>
            <person name="Shao Z."/>
        </authorList>
    </citation>
    <scope>NUCLEOTIDE SEQUENCE [LARGE SCALE GENOMIC DNA]</scope>
    <source>
        <strain evidence="4 5">22II1-22F33</strain>
    </source>
</reference>
<accession>A0A225NJ93</accession>
<name>A0A225NJ93_9RHOB</name>
<evidence type="ECO:0000256" key="1">
    <source>
        <dbReference type="ARBA" id="ARBA00023002"/>
    </source>
</evidence>
<feature type="transmembrane region" description="Helical" evidence="2">
    <location>
        <begin position="9"/>
        <end position="29"/>
    </location>
</feature>
<keyword evidence="5" id="KW-1185">Reference proteome</keyword>
<keyword evidence="2" id="KW-0812">Transmembrane</keyword>
<dbReference type="Proteomes" id="UP000215377">
    <property type="component" value="Unassembled WGS sequence"/>
</dbReference>
<evidence type="ECO:0000313" key="4">
    <source>
        <dbReference type="EMBL" id="OWU68739.1"/>
    </source>
</evidence>
<dbReference type="EMBL" id="AQQR01000019">
    <property type="protein sequence ID" value="OWU68739.1"/>
    <property type="molecule type" value="Genomic_DNA"/>
</dbReference>
<evidence type="ECO:0000256" key="2">
    <source>
        <dbReference type="SAM" id="Phobius"/>
    </source>
</evidence>
<dbReference type="Pfam" id="PF01266">
    <property type="entry name" value="DAO"/>
    <property type="match status" value="1"/>
</dbReference>
<dbReference type="Gene3D" id="3.50.50.60">
    <property type="entry name" value="FAD/NAD(P)-binding domain"/>
    <property type="match status" value="1"/>
</dbReference>
<gene>
    <name evidence="4" type="ORF">ATO3_23635</name>
</gene>
<dbReference type="OrthoDB" id="9806452at2"/>